<reference evidence="3 4" key="2">
    <citation type="submission" date="2016-05" db="EMBL/GenBank/DDBJ databases">
        <authorList>
            <person name="Naeem Raeece"/>
        </authorList>
    </citation>
    <scope>NUCLEOTIDE SEQUENCE [LARGE SCALE GENOMIC DNA]</scope>
</reference>
<name>A0A1A8ZEG8_PLAOA</name>
<reference evidence="1" key="1">
    <citation type="submission" date="2016-05" db="EMBL/GenBank/DDBJ databases">
        <authorList>
            <person name="Lavstsen T."/>
            <person name="Jespersen J.S."/>
        </authorList>
    </citation>
    <scope>NUCLEOTIDE SEQUENCE [LARGE SCALE GENOMIC DNA]</scope>
</reference>
<dbReference type="Proteomes" id="UP000078550">
    <property type="component" value="Unassembled WGS sequence"/>
</dbReference>
<organism evidence="1 4">
    <name type="scientific">Plasmodium ovale wallikeri</name>
    <dbReference type="NCBI Taxonomy" id="864142"/>
    <lineage>
        <taxon>Eukaryota</taxon>
        <taxon>Sar</taxon>
        <taxon>Alveolata</taxon>
        <taxon>Apicomplexa</taxon>
        <taxon>Aconoidasida</taxon>
        <taxon>Haemosporida</taxon>
        <taxon>Plasmodiidae</taxon>
        <taxon>Plasmodium</taxon>
        <taxon>Plasmodium (Plasmodium)</taxon>
    </lineage>
</organism>
<dbReference type="AlphaFoldDB" id="A0A1A8ZEG8"/>
<evidence type="ECO:0000313" key="3">
    <source>
        <dbReference type="Proteomes" id="UP000078550"/>
    </source>
</evidence>
<accession>A0A1A8ZEG8</accession>
<dbReference type="EMBL" id="FLRE01000181">
    <property type="protein sequence ID" value="SBT45986.1"/>
    <property type="molecule type" value="Genomic_DNA"/>
</dbReference>
<gene>
    <name evidence="1" type="ORF">POVWA1_045840</name>
    <name evidence="2" type="ORF">POVWA2_051100</name>
</gene>
<evidence type="ECO:0000313" key="4">
    <source>
        <dbReference type="Proteomes" id="UP000078555"/>
    </source>
</evidence>
<dbReference type="EMBL" id="FLRD01000123">
    <property type="protein sequence ID" value="SBT42398.1"/>
    <property type="molecule type" value="Genomic_DNA"/>
</dbReference>
<keyword evidence="4" id="KW-1185">Reference proteome</keyword>
<evidence type="ECO:0000313" key="1">
    <source>
        <dbReference type="EMBL" id="SBT42398.1"/>
    </source>
</evidence>
<evidence type="ECO:0000313" key="2">
    <source>
        <dbReference type="EMBL" id="SBT45986.1"/>
    </source>
</evidence>
<proteinExistence type="predicted"/>
<protein>
    <submittedName>
        <fullName evidence="1">Uncharacterized protein</fullName>
    </submittedName>
</protein>
<sequence length="194" mass="22429">MFDSPRFFRCLPSGKDSLECGCGRAVHGRSGHSWTKQSNHICPNTPKHEMRQSKKHVSLDNFWHIRSKRGKHVRRTFFPLPAHFPLSKRCAHEHTSTHFLENLSILRQMRMHTICAYAREQVGMPRLLPSMKGFRIYAPHKKGDMPFPLGKFGLYEFAAAVSSDCHTTRENVVQNCGYMQRGSDVGENYHIMWS</sequence>
<dbReference type="Proteomes" id="UP000078555">
    <property type="component" value="Unassembled WGS sequence"/>
</dbReference>